<proteinExistence type="predicted"/>
<name>A0A8B6XCI2_9BURK</name>
<evidence type="ECO:0000313" key="2">
    <source>
        <dbReference type="RefSeq" id="WP_156924447.1"/>
    </source>
</evidence>
<dbReference type="OrthoDB" id="6365843at2"/>
<evidence type="ECO:0008006" key="3">
    <source>
        <dbReference type="Google" id="ProtNLM"/>
    </source>
</evidence>
<dbReference type="RefSeq" id="WP_156924447.1">
    <property type="nucleotide sequence ID" value="NZ_AXWS01000014.1"/>
</dbReference>
<keyword evidence="1" id="KW-1185">Reference proteome</keyword>
<reference evidence="2" key="1">
    <citation type="submission" date="2025-08" db="UniProtKB">
        <authorList>
            <consortium name="RefSeq"/>
        </authorList>
    </citation>
    <scope>IDENTIFICATION</scope>
</reference>
<evidence type="ECO:0000313" key="1">
    <source>
        <dbReference type="Proteomes" id="UP000675920"/>
    </source>
</evidence>
<dbReference type="AlphaFoldDB" id="A0A8B6XCI2"/>
<protein>
    <recommendedName>
        <fullName evidence="3">PEP-CTERM sorting domain-containing protein</fullName>
    </recommendedName>
</protein>
<sequence length="245" mass="26340">MNARMYRAGAPARRRIAGLILVLSCIGALPARAALVERDLVAGSGDAHLTFDSGTGLEWLDVSLTTYRSFRDIAGGSGGWLDLGFHIATGAEVGALIASAGLAPNQHHTWNASVIGPQPSFNDVQRVQTLANLLGTTFRYEDEGSPTLRRSVLGYIADDYLTHPWYGNYGRYAEIGYYITPTWATAVATDGSGSQIYRDQRYAEFGTFLVRAAAPVTAVPEPSLPVLGAVSALALLGLRIARRRR</sequence>
<accession>A0A8B6XCI2</accession>
<organism evidence="1 2">
    <name type="scientific">Derxia gummosa DSM 723</name>
    <dbReference type="NCBI Taxonomy" id="1121388"/>
    <lineage>
        <taxon>Bacteria</taxon>
        <taxon>Pseudomonadati</taxon>
        <taxon>Pseudomonadota</taxon>
        <taxon>Betaproteobacteria</taxon>
        <taxon>Burkholderiales</taxon>
        <taxon>Alcaligenaceae</taxon>
        <taxon>Derxia</taxon>
    </lineage>
</organism>
<dbReference type="Proteomes" id="UP000675920">
    <property type="component" value="Unplaced"/>
</dbReference>